<dbReference type="PROSITE" id="PS51503">
    <property type="entry name" value="HIG1"/>
    <property type="match status" value="1"/>
</dbReference>
<dbReference type="InterPro" id="IPR050355">
    <property type="entry name" value="RCF1"/>
</dbReference>
<feature type="non-terminal residue" evidence="8">
    <location>
        <position position="1"/>
    </location>
</feature>
<dbReference type="Proteomes" id="UP000006813">
    <property type="component" value="Unassembled WGS sequence"/>
</dbReference>
<dbReference type="AlphaFoldDB" id="G5BJ05"/>
<evidence type="ECO:0000313" key="9">
    <source>
        <dbReference type="Proteomes" id="UP000006813"/>
    </source>
</evidence>
<dbReference type="GO" id="GO:0097250">
    <property type="term" value="P:mitochondrial respirasome assembly"/>
    <property type="evidence" value="ECO:0007669"/>
    <property type="project" value="TreeGrafter"/>
</dbReference>
<evidence type="ECO:0000313" key="8">
    <source>
        <dbReference type="EMBL" id="EHB09261.1"/>
    </source>
</evidence>
<feature type="non-terminal residue" evidence="8">
    <location>
        <position position="93"/>
    </location>
</feature>
<keyword evidence="3 6" id="KW-1133">Transmembrane helix</keyword>
<dbReference type="GO" id="GO:0031966">
    <property type="term" value="C:mitochondrial membrane"/>
    <property type="evidence" value="ECO:0007669"/>
    <property type="project" value="UniProtKB-SubCell"/>
</dbReference>
<dbReference type="InterPro" id="IPR007667">
    <property type="entry name" value="Hypoxia_induced_domain"/>
</dbReference>
<evidence type="ECO:0000259" key="7">
    <source>
        <dbReference type="PROSITE" id="PS51503"/>
    </source>
</evidence>
<dbReference type="eggNOG" id="KOG4431">
    <property type="taxonomic scope" value="Eukaryota"/>
</dbReference>
<evidence type="ECO:0000256" key="4">
    <source>
        <dbReference type="ARBA" id="ARBA00023136"/>
    </source>
</evidence>
<dbReference type="Gene3D" id="6.10.140.1320">
    <property type="match status" value="1"/>
</dbReference>
<sequence length="93" mass="9793">SADKGQWAPPEGADSVSEKLLRKSKESPLVPVAETEGLAGCLGVATYRISSKLSMHLIYTRVAAQACAVGAIMLGAVYSTYRDYSKRMAQGAG</sequence>
<feature type="region of interest" description="Disordered" evidence="5">
    <location>
        <begin position="1"/>
        <end position="20"/>
    </location>
</feature>
<protein>
    <submittedName>
        <fullName evidence="8">HIG1 domain family member 1B</fullName>
    </submittedName>
</protein>
<proteinExistence type="predicted"/>
<evidence type="ECO:0000256" key="2">
    <source>
        <dbReference type="ARBA" id="ARBA00022692"/>
    </source>
</evidence>
<keyword evidence="4 6" id="KW-0472">Membrane</keyword>
<keyword evidence="2 6" id="KW-0812">Transmembrane</keyword>
<dbReference type="PANTHER" id="PTHR12297:SF9">
    <property type="entry name" value="HIG1 DOMAIN FAMILY MEMBER 1B"/>
    <property type="match status" value="1"/>
</dbReference>
<evidence type="ECO:0000256" key="5">
    <source>
        <dbReference type="SAM" id="MobiDB-lite"/>
    </source>
</evidence>
<feature type="domain" description="HIG1" evidence="7">
    <location>
        <begin position="1"/>
        <end position="90"/>
    </location>
</feature>
<evidence type="ECO:0000256" key="6">
    <source>
        <dbReference type="SAM" id="Phobius"/>
    </source>
</evidence>
<evidence type="ECO:0000256" key="3">
    <source>
        <dbReference type="ARBA" id="ARBA00022989"/>
    </source>
</evidence>
<reference evidence="8 9" key="1">
    <citation type="journal article" date="2011" name="Nature">
        <title>Genome sequencing reveals insights into physiology and longevity of the naked mole rat.</title>
        <authorList>
            <person name="Kim E.B."/>
            <person name="Fang X."/>
            <person name="Fushan A.A."/>
            <person name="Huang Z."/>
            <person name="Lobanov A.V."/>
            <person name="Han L."/>
            <person name="Marino S.M."/>
            <person name="Sun X."/>
            <person name="Turanov A.A."/>
            <person name="Yang P."/>
            <person name="Yim S.H."/>
            <person name="Zhao X."/>
            <person name="Kasaikina M.V."/>
            <person name="Stoletzki N."/>
            <person name="Peng C."/>
            <person name="Polak P."/>
            <person name="Xiong Z."/>
            <person name="Kiezun A."/>
            <person name="Zhu Y."/>
            <person name="Chen Y."/>
            <person name="Kryukov G.V."/>
            <person name="Zhang Q."/>
            <person name="Peshkin L."/>
            <person name="Yang L."/>
            <person name="Bronson R.T."/>
            <person name="Buffenstein R."/>
            <person name="Wang B."/>
            <person name="Han C."/>
            <person name="Li Q."/>
            <person name="Chen L."/>
            <person name="Zhao W."/>
            <person name="Sunyaev S.R."/>
            <person name="Park T.J."/>
            <person name="Zhang G."/>
            <person name="Wang J."/>
            <person name="Gladyshev V.N."/>
        </authorList>
    </citation>
    <scope>NUCLEOTIDE SEQUENCE [LARGE SCALE GENOMIC DNA]</scope>
</reference>
<gene>
    <name evidence="8" type="ORF">GW7_01560</name>
</gene>
<dbReference type="PANTHER" id="PTHR12297">
    <property type="entry name" value="HYPOXIA-INDUCBILE GENE 1 HIG1 -RELATED"/>
    <property type="match status" value="1"/>
</dbReference>
<dbReference type="InParanoid" id="G5BJ05"/>
<dbReference type="Pfam" id="PF04588">
    <property type="entry name" value="HIG_1_N"/>
    <property type="match status" value="1"/>
</dbReference>
<dbReference type="STRING" id="10181.G5BJ05"/>
<name>G5BJ05_HETGA</name>
<dbReference type="EMBL" id="JH170545">
    <property type="protein sequence ID" value="EHB09261.1"/>
    <property type="molecule type" value="Genomic_DNA"/>
</dbReference>
<feature type="transmembrane region" description="Helical" evidence="6">
    <location>
        <begin position="58"/>
        <end position="78"/>
    </location>
</feature>
<accession>G5BJ05</accession>
<evidence type="ECO:0000256" key="1">
    <source>
        <dbReference type="ARBA" id="ARBA00004325"/>
    </source>
</evidence>
<organism evidence="8 9">
    <name type="scientific">Heterocephalus glaber</name>
    <name type="common">Naked mole rat</name>
    <dbReference type="NCBI Taxonomy" id="10181"/>
    <lineage>
        <taxon>Eukaryota</taxon>
        <taxon>Metazoa</taxon>
        <taxon>Chordata</taxon>
        <taxon>Craniata</taxon>
        <taxon>Vertebrata</taxon>
        <taxon>Euteleostomi</taxon>
        <taxon>Mammalia</taxon>
        <taxon>Eutheria</taxon>
        <taxon>Euarchontoglires</taxon>
        <taxon>Glires</taxon>
        <taxon>Rodentia</taxon>
        <taxon>Hystricomorpha</taxon>
        <taxon>Bathyergidae</taxon>
        <taxon>Heterocephalus</taxon>
    </lineage>
</organism>
<dbReference type="FunCoup" id="G5BJ05">
    <property type="interactions" value="173"/>
</dbReference>
<comment type="subcellular location">
    <subcellularLocation>
        <location evidence="1">Mitochondrion membrane</location>
    </subcellularLocation>
</comment>